<organism evidence="2 3">
    <name type="scientific">Trichoderma longibrachiatum ATCC 18648</name>
    <dbReference type="NCBI Taxonomy" id="983965"/>
    <lineage>
        <taxon>Eukaryota</taxon>
        <taxon>Fungi</taxon>
        <taxon>Dikarya</taxon>
        <taxon>Ascomycota</taxon>
        <taxon>Pezizomycotina</taxon>
        <taxon>Sordariomycetes</taxon>
        <taxon>Hypocreomycetidae</taxon>
        <taxon>Hypocreales</taxon>
        <taxon>Hypocreaceae</taxon>
        <taxon>Trichoderma</taxon>
    </lineage>
</organism>
<dbReference type="EMBL" id="KZ679135">
    <property type="protein sequence ID" value="PTB74782.1"/>
    <property type="molecule type" value="Genomic_DNA"/>
</dbReference>
<proteinExistence type="predicted"/>
<name>A0A2T4BZM5_TRILO</name>
<evidence type="ECO:0000313" key="2">
    <source>
        <dbReference type="EMBL" id="PTB74782.1"/>
    </source>
</evidence>
<keyword evidence="3" id="KW-1185">Reference proteome</keyword>
<evidence type="ECO:0000313" key="3">
    <source>
        <dbReference type="Proteomes" id="UP000240760"/>
    </source>
</evidence>
<evidence type="ECO:0000256" key="1">
    <source>
        <dbReference type="SAM" id="Phobius"/>
    </source>
</evidence>
<keyword evidence="1" id="KW-1133">Transmembrane helix</keyword>
<dbReference type="AlphaFoldDB" id="A0A2T4BZM5"/>
<feature type="transmembrane region" description="Helical" evidence="1">
    <location>
        <begin position="28"/>
        <end position="48"/>
    </location>
</feature>
<dbReference type="Proteomes" id="UP000240760">
    <property type="component" value="Unassembled WGS sequence"/>
</dbReference>
<sequence>MWAVATAQGSDPLICLRLRRLYVGGSAGQLHCALCIAASPTLFSFALLSHHGQ</sequence>
<reference evidence="2 3" key="1">
    <citation type="submission" date="2016-07" db="EMBL/GenBank/DDBJ databases">
        <title>Multiple horizontal gene transfer events from other fungi enriched the ability of initially mycotrophic Trichoderma (Ascomycota) to feed on dead plant biomass.</title>
        <authorList>
            <consortium name="DOE Joint Genome Institute"/>
            <person name="Aerts A."/>
            <person name="Atanasova L."/>
            <person name="Chenthamara K."/>
            <person name="Zhang J."/>
            <person name="Grujic M."/>
            <person name="Henrissat B."/>
            <person name="Kuo A."/>
            <person name="Salamov A."/>
            <person name="Lipzen A."/>
            <person name="Labutti K."/>
            <person name="Barry K."/>
            <person name="Miao Y."/>
            <person name="Rahimi M.J."/>
            <person name="Shen Q."/>
            <person name="Grigoriev I.V."/>
            <person name="Kubicek C.P."/>
            <person name="Druzhinina I.S."/>
        </authorList>
    </citation>
    <scope>NUCLEOTIDE SEQUENCE [LARGE SCALE GENOMIC DNA]</scope>
    <source>
        <strain evidence="2 3">ATCC 18648</strain>
    </source>
</reference>
<protein>
    <submittedName>
        <fullName evidence="2">Uncharacterized protein</fullName>
    </submittedName>
</protein>
<keyword evidence="1" id="KW-0812">Transmembrane</keyword>
<gene>
    <name evidence="2" type="ORF">M440DRAFT_1403278</name>
</gene>
<accession>A0A2T4BZM5</accession>
<keyword evidence="1" id="KW-0472">Membrane</keyword>